<keyword evidence="2" id="KW-1185">Reference proteome</keyword>
<evidence type="ECO:0000313" key="2">
    <source>
        <dbReference type="Proteomes" id="UP001341840"/>
    </source>
</evidence>
<evidence type="ECO:0000313" key="1">
    <source>
        <dbReference type="EMBL" id="MED6127459.1"/>
    </source>
</evidence>
<comment type="caution">
    <text evidence="1">The sequence shown here is derived from an EMBL/GenBank/DDBJ whole genome shotgun (WGS) entry which is preliminary data.</text>
</comment>
<name>A0ABU6RUA5_9FABA</name>
<dbReference type="EMBL" id="JASCZI010031805">
    <property type="protein sequence ID" value="MED6127459.1"/>
    <property type="molecule type" value="Genomic_DNA"/>
</dbReference>
<protein>
    <submittedName>
        <fullName evidence="1">Uncharacterized protein</fullName>
    </submittedName>
</protein>
<reference evidence="1 2" key="1">
    <citation type="journal article" date="2023" name="Plants (Basel)">
        <title>Bridging the Gap: Combining Genomics and Transcriptomics Approaches to Understand Stylosanthes scabra, an Orphan Legume from the Brazilian Caatinga.</title>
        <authorList>
            <person name="Ferreira-Neto J.R.C."/>
            <person name="da Silva M.D."/>
            <person name="Binneck E."/>
            <person name="de Melo N.F."/>
            <person name="da Silva R.H."/>
            <person name="de Melo A.L.T.M."/>
            <person name="Pandolfi V."/>
            <person name="Bustamante F.O."/>
            <person name="Brasileiro-Vidal A.C."/>
            <person name="Benko-Iseppon A.M."/>
        </authorList>
    </citation>
    <scope>NUCLEOTIDE SEQUENCE [LARGE SCALE GENOMIC DNA]</scope>
    <source>
        <tissue evidence="1">Leaves</tissue>
    </source>
</reference>
<dbReference type="Proteomes" id="UP001341840">
    <property type="component" value="Unassembled WGS sequence"/>
</dbReference>
<sequence length="117" mass="13450">VKLELLDPRGFLERNHEVTEEEEVKQSKVAWTEPPSNPGSKLGYVWIRLAQAPKRFLERNHEVTEEEEVKQSKVAWTEPQSNPGSKLGYVWTRLAQAPKCDPIKDVPRLPTLILSHI</sequence>
<proteinExistence type="predicted"/>
<organism evidence="1 2">
    <name type="scientific">Stylosanthes scabra</name>
    <dbReference type="NCBI Taxonomy" id="79078"/>
    <lineage>
        <taxon>Eukaryota</taxon>
        <taxon>Viridiplantae</taxon>
        <taxon>Streptophyta</taxon>
        <taxon>Embryophyta</taxon>
        <taxon>Tracheophyta</taxon>
        <taxon>Spermatophyta</taxon>
        <taxon>Magnoliopsida</taxon>
        <taxon>eudicotyledons</taxon>
        <taxon>Gunneridae</taxon>
        <taxon>Pentapetalae</taxon>
        <taxon>rosids</taxon>
        <taxon>fabids</taxon>
        <taxon>Fabales</taxon>
        <taxon>Fabaceae</taxon>
        <taxon>Papilionoideae</taxon>
        <taxon>50 kb inversion clade</taxon>
        <taxon>dalbergioids sensu lato</taxon>
        <taxon>Dalbergieae</taxon>
        <taxon>Pterocarpus clade</taxon>
        <taxon>Stylosanthes</taxon>
    </lineage>
</organism>
<gene>
    <name evidence="1" type="ORF">PIB30_088325</name>
</gene>
<feature type="non-terminal residue" evidence="1">
    <location>
        <position position="1"/>
    </location>
</feature>
<accession>A0ABU6RUA5</accession>